<dbReference type="Pfam" id="PF01594">
    <property type="entry name" value="AI-2E_transport"/>
    <property type="match status" value="1"/>
</dbReference>
<keyword evidence="5 8" id="KW-0812">Transmembrane</keyword>
<evidence type="ECO:0000256" key="3">
    <source>
        <dbReference type="ARBA" id="ARBA00022448"/>
    </source>
</evidence>
<dbReference type="Proteomes" id="UP000016658">
    <property type="component" value="Unassembled WGS sequence"/>
</dbReference>
<dbReference type="InterPro" id="IPR002549">
    <property type="entry name" value="AI-2E-like"/>
</dbReference>
<feature type="transmembrane region" description="Helical" evidence="8">
    <location>
        <begin position="250"/>
        <end position="272"/>
    </location>
</feature>
<evidence type="ECO:0008006" key="11">
    <source>
        <dbReference type="Google" id="ProtNLM"/>
    </source>
</evidence>
<evidence type="ECO:0000256" key="6">
    <source>
        <dbReference type="ARBA" id="ARBA00022989"/>
    </source>
</evidence>
<feature type="transmembrane region" description="Helical" evidence="8">
    <location>
        <begin position="278"/>
        <end position="297"/>
    </location>
</feature>
<dbReference type="AlphaFoldDB" id="U2PED6"/>
<feature type="transmembrane region" description="Helical" evidence="8">
    <location>
        <begin position="49"/>
        <end position="74"/>
    </location>
</feature>
<evidence type="ECO:0000256" key="5">
    <source>
        <dbReference type="ARBA" id="ARBA00022692"/>
    </source>
</evidence>
<feature type="transmembrane region" description="Helical" evidence="8">
    <location>
        <begin position="347"/>
        <end position="375"/>
    </location>
</feature>
<accession>U2PED6</accession>
<evidence type="ECO:0000313" key="9">
    <source>
        <dbReference type="EMBL" id="ERK42044.1"/>
    </source>
</evidence>
<name>U2PED6_9FIRM</name>
<evidence type="ECO:0000256" key="8">
    <source>
        <dbReference type="SAM" id="Phobius"/>
    </source>
</evidence>
<keyword evidence="6 8" id="KW-1133">Transmembrane helix</keyword>
<sequence length="402" mass="44864">MIEVSYNQIRYYLEEIMKFFDIDKKIWTYIIGIAILVVCILNLDKVGQTIGVIWNAVKVLVFGGMIAYVLNLVMNRIEKLLEKSKNKFVLKIKRVISLLASLCCVALIIYFVLAIVIPTLGQAGQVLIDVLPQYFNDTIKFLSNLFENNPHIVEMINGLEINWKEMIDQTLSFLGNGLGNVLGSTFNMVNIVVNSVFNTILSIIFAIYVLLDKERFIRLYHRLGDLYLGKDRKDKLTSALKIINQSFGSFIGGQCIEATILGTLCATGMYLLNMPYPLMIGVLVGLINIIPMIGAYIGGAIGMFMVFTVDPMMSLGFLVYLCILQQFESNVIYPRVVGSSVGLPGIYVMMTVVVFGSLAGIPGMFLGIPTVASIYKLAKIHIQNKEKELETKKLESKTSVKN</sequence>
<dbReference type="PANTHER" id="PTHR21716:SF53">
    <property type="entry name" value="PERMEASE PERM-RELATED"/>
    <property type="match status" value="1"/>
</dbReference>
<dbReference type="EMBL" id="AWVI01000095">
    <property type="protein sequence ID" value="ERK42044.1"/>
    <property type="molecule type" value="Genomic_DNA"/>
</dbReference>
<evidence type="ECO:0000256" key="1">
    <source>
        <dbReference type="ARBA" id="ARBA00004651"/>
    </source>
</evidence>
<dbReference type="HOGENOM" id="CLU_031275_2_0_9"/>
<reference evidence="9 10" key="1">
    <citation type="submission" date="2013-06" db="EMBL/GenBank/DDBJ databases">
        <authorList>
            <person name="Weinstock G."/>
            <person name="Sodergren E."/>
            <person name="Lobos E.A."/>
            <person name="Fulton L."/>
            <person name="Fulton R."/>
            <person name="Courtney L."/>
            <person name="Fronick C."/>
            <person name="O'Laughlin M."/>
            <person name="Godfrey J."/>
            <person name="Wilson R.M."/>
            <person name="Miner T."/>
            <person name="Farmer C."/>
            <person name="Delehaunty K."/>
            <person name="Cordes M."/>
            <person name="Minx P."/>
            <person name="Tomlinson C."/>
            <person name="Chen J."/>
            <person name="Wollam A."/>
            <person name="Pepin K.H."/>
            <person name="Bhonagiri V."/>
            <person name="Zhang X."/>
            <person name="Warren W."/>
            <person name="Mitreva M."/>
            <person name="Mardis E.R."/>
            <person name="Wilson R.K."/>
        </authorList>
    </citation>
    <scope>NUCLEOTIDE SEQUENCE [LARGE SCALE GENOMIC DNA]</scope>
    <source>
        <strain evidence="9 10">ATCC 27803</strain>
    </source>
</reference>
<protein>
    <recommendedName>
        <fullName evidence="11">ATP synthase F0, A subunit</fullName>
    </recommendedName>
</protein>
<dbReference type="GO" id="GO:0005886">
    <property type="term" value="C:plasma membrane"/>
    <property type="evidence" value="ECO:0007669"/>
    <property type="project" value="UniProtKB-SubCell"/>
</dbReference>
<comment type="caution">
    <text evidence="9">The sequence shown here is derived from an EMBL/GenBank/DDBJ whole genome shotgun (WGS) entry which is preliminary data.</text>
</comment>
<organism evidence="9 10">
    <name type="scientific">Faecalitalea cylindroides ATCC 27803</name>
    <dbReference type="NCBI Taxonomy" id="649755"/>
    <lineage>
        <taxon>Bacteria</taxon>
        <taxon>Bacillati</taxon>
        <taxon>Bacillota</taxon>
        <taxon>Erysipelotrichia</taxon>
        <taxon>Erysipelotrichales</taxon>
        <taxon>Erysipelotrichaceae</taxon>
        <taxon>Faecalitalea</taxon>
    </lineage>
</organism>
<dbReference type="PATRIC" id="fig|649755.3.peg.1732"/>
<evidence type="ECO:0000256" key="2">
    <source>
        <dbReference type="ARBA" id="ARBA00009773"/>
    </source>
</evidence>
<evidence type="ECO:0000256" key="4">
    <source>
        <dbReference type="ARBA" id="ARBA00022475"/>
    </source>
</evidence>
<gene>
    <name evidence="9" type="ORF">HMPREF0367_01866</name>
</gene>
<proteinExistence type="inferred from homology"/>
<keyword evidence="4" id="KW-1003">Cell membrane</keyword>
<comment type="similarity">
    <text evidence="2">Belongs to the autoinducer-2 exporter (AI-2E) (TC 2.A.86) family.</text>
</comment>
<feature type="transmembrane region" description="Helical" evidence="8">
    <location>
        <begin position="95"/>
        <end position="117"/>
    </location>
</feature>
<keyword evidence="3" id="KW-0813">Transport</keyword>
<dbReference type="GO" id="GO:0055085">
    <property type="term" value="P:transmembrane transport"/>
    <property type="evidence" value="ECO:0007669"/>
    <property type="project" value="TreeGrafter"/>
</dbReference>
<evidence type="ECO:0000313" key="10">
    <source>
        <dbReference type="Proteomes" id="UP000016658"/>
    </source>
</evidence>
<comment type="subcellular location">
    <subcellularLocation>
        <location evidence="1">Cell membrane</location>
        <topology evidence="1">Multi-pass membrane protein</topology>
    </subcellularLocation>
</comment>
<dbReference type="PANTHER" id="PTHR21716">
    <property type="entry name" value="TRANSMEMBRANE PROTEIN"/>
    <property type="match status" value="1"/>
</dbReference>
<feature type="transmembrane region" description="Helical" evidence="8">
    <location>
        <begin position="304"/>
        <end position="327"/>
    </location>
</feature>
<evidence type="ECO:0000256" key="7">
    <source>
        <dbReference type="ARBA" id="ARBA00023136"/>
    </source>
</evidence>
<feature type="transmembrane region" description="Helical" evidence="8">
    <location>
        <begin position="191"/>
        <end position="211"/>
    </location>
</feature>
<keyword evidence="7 8" id="KW-0472">Membrane</keyword>
<feature type="transmembrane region" description="Helical" evidence="8">
    <location>
        <begin position="26"/>
        <end position="43"/>
    </location>
</feature>